<proteinExistence type="inferred from homology"/>
<comment type="catalytic activity">
    <reaction evidence="16">
        <text>K(+)(in) = K(+)(out)</text>
        <dbReference type="Rhea" id="RHEA:29463"/>
        <dbReference type="ChEBI" id="CHEBI:29103"/>
    </reaction>
</comment>
<dbReference type="PROSITE" id="PS00236">
    <property type="entry name" value="NEUROTR_ION_CHANNEL"/>
    <property type="match status" value="1"/>
</dbReference>
<evidence type="ECO:0000256" key="11">
    <source>
        <dbReference type="ARBA" id="ARBA00023180"/>
    </source>
</evidence>
<dbReference type="InterPro" id="IPR049944">
    <property type="entry name" value="LGIC_TM_5-HT3"/>
</dbReference>
<evidence type="ECO:0000256" key="10">
    <source>
        <dbReference type="ARBA" id="ARBA00023170"/>
    </source>
</evidence>
<organism evidence="23 24">
    <name type="scientific">Umbra pygmaea</name>
    <name type="common">Eastern mudminnow</name>
    <dbReference type="NCBI Taxonomy" id="75934"/>
    <lineage>
        <taxon>Eukaryota</taxon>
        <taxon>Metazoa</taxon>
        <taxon>Chordata</taxon>
        <taxon>Craniata</taxon>
        <taxon>Vertebrata</taxon>
        <taxon>Euteleostomi</taxon>
        <taxon>Actinopterygii</taxon>
        <taxon>Neopterygii</taxon>
        <taxon>Teleostei</taxon>
        <taxon>Protacanthopterygii</taxon>
        <taxon>Esociformes</taxon>
        <taxon>Umbridae</taxon>
        <taxon>Umbra</taxon>
    </lineage>
</organism>
<keyword evidence="11" id="KW-0325">Glycoprotein</keyword>
<gene>
    <name evidence="23" type="ORF">UPYG_G00069230</name>
</gene>
<keyword evidence="9" id="KW-1015">Disulfide bond</keyword>
<feature type="domain" description="Neurotransmitter-gated ion-channel ligand-binding" evidence="21">
    <location>
        <begin position="8"/>
        <end position="175"/>
    </location>
</feature>
<comment type="caution">
    <text evidence="23">The sequence shown here is derived from an EMBL/GenBank/DDBJ whole genome shotgun (WGS) entry which is preliminary data.</text>
</comment>
<name>A0ABD0XVW4_UMBPY</name>
<dbReference type="Gene3D" id="2.70.170.10">
    <property type="entry name" value="Neurotransmitter-gated ion-channel ligand-binding domain"/>
    <property type="match status" value="1"/>
</dbReference>
<keyword evidence="13" id="KW-1071">Ligand-gated ion channel</keyword>
<evidence type="ECO:0000256" key="3">
    <source>
        <dbReference type="ARBA" id="ARBA00022692"/>
    </source>
</evidence>
<dbReference type="InterPro" id="IPR018000">
    <property type="entry name" value="Neurotransmitter_ion_chnl_CS"/>
</dbReference>
<keyword evidence="4" id="KW-0732">Signal</keyword>
<comment type="function">
    <text evidence="19">Forms serotonin (5-hydroxytryptamine/5-HT3)-activated cation-selective channel complexes, which when activated cause fast, depolarizing responses in neurons.</text>
</comment>
<keyword evidence="12" id="KW-0628">Postsynaptic cell membrane</keyword>
<comment type="subcellular location">
    <subcellularLocation>
        <location evidence="15">Postsynaptic cell membrane</location>
        <topology evidence="15">Multi-pass membrane protein</topology>
    </subcellularLocation>
</comment>
<dbReference type="GO" id="GO:0045211">
    <property type="term" value="C:postsynaptic membrane"/>
    <property type="evidence" value="ECO:0007669"/>
    <property type="project" value="UniProtKB-SubCell"/>
</dbReference>
<dbReference type="InterPro" id="IPR038050">
    <property type="entry name" value="Neuro_actylchol_rec"/>
</dbReference>
<feature type="transmembrane region" description="Helical" evidence="20">
    <location>
        <begin position="207"/>
        <end position="225"/>
    </location>
</feature>
<dbReference type="InterPro" id="IPR006029">
    <property type="entry name" value="Neurotrans-gated_channel_TM"/>
</dbReference>
<dbReference type="Gene3D" id="1.20.58.390">
    <property type="entry name" value="Neurotransmitter-gated ion-channel transmembrane domain"/>
    <property type="match status" value="1"/>
</dbReference>
<evidence type="ECO:0000313" key="23">
    <source>
        <dbReference type="EMBL" id="KAL1006206.1"/>
    </source>
</evidence>
<dbReference type="PRINTS" id="PR00252">
    <property type="entry name" value="NRIONCHANNEL"/>
</dbReference>
<keyword evidence="8 20" id="KW-0472">Membrane</keyword>
<evidence type="ECO:0000259" key="21">
    <source>
        <dbReference type="Pfam" id="PF02931"/>
    </source>
</evidence>
<evidence type="ECO:0000256" key="15">
    <source>
        <dbReference type="ARBA" id="ARBA00034104"/>
    </source>
</evidence>
<feature type="transmembrane region" description="Helical" evidence="20">
    <location>
        <begin position="363"/>
        <end position="380"/>
    </location>
</feature>
<dbReference type="EMBL" id="JAGEUA010000002">
    <property type="protein sequence ID" value="KAL1006206.1"/>
    <property type="molecule type" value="Genomic_DNA"/>
</dbReference>
<keyword evidence="10" id="KW-0675">Receptor</keyword>
<evidence type="ECO:0000256" key="14">
    <source>
        <dbReference type="ARBA" id="ARBA00023303"/>
    </source>
</evidence>
<evidence type="ECO:0000256" key="19">
    <source>
        <dbReference type="ARBA" id="ARBA00037540"/>
    </source>
</evidence>
<feature type="transmembrane region" description="Helical" evidence="20">
    <location>
        <begin position="182"/>
        <end position="200"/>
    </location>
</feature>
<sequence>MCVNFQIEKSQTFVPFIWLQQNWKNEWIGWEPNQFCGISRVSVRKDMLWIPDLFVMEMTEKDPSPLSPYLYVSHDGMVSTEDAMKVVSTCKMDIHKFPFDTQKCNITFSSAVHMVTDMQLAAFSNSSRATQASREVMQTQGEWEFLDMTISRDKLIFEGGEWDKISYTITMKRRPLLHITNFLIPILFFLCLDLSSFLISDQRGEKLGFKVTVLLAISVLLLILNDILPSSSNRTPLIATYCIVIFAFLLLSLFETIIVIHLIERDCVHQEKGNDATHNHNCNAEEKRCGRSVYTVAESGAPSEPLPVPDEVIGGVRTQGESHLLLLLLEDLRAIHRTLGLFANSSNAWTPGYWTKVAQRINAVYFTFYLISVILFISLMCKEWLT</sequence>
<dbReference type="CDD" id="cd19063">
    <property type="entry name" value="LGIC_TM_5-HT3"/>
    <property type="match status" value="1"/>
</dbReference>
<dbReference type="Pfam" id="PF02931">
    <property type="entry name" value="Neur_chan_LBD"/>
    <property type="match status" value="1"/>
</dbReference>
<feature type="domain" description="Neurotransmitter-gated ion-channel transmembrane" evidence="22">
    <location>
        <begin position="183"/>
        <end position="270"/>
    </location>
</feature>
<dbReference type="SUPFAM" id="SSF90112">
    <property type="entry name" value="Neurotransmitter-gated ion-channel transmembrane pore"/>
    <property type="match status" value="1"/>
</dbReference>
<comment type="catalytic activity">
    <reaction evidence="18">
        <text>Ca(2+)(in) = Ca(2+)(out)</text>
        <dbReference type="Rhea" id="RHEA:29671"/>
        <dbReference type="ChEBI" id="CHEBI:29108"/>
    </reaction>
</comment>
<evidence type="ECO:0000256" key="6">
    <source>
        <dbReference type="ARBA" id="ARBA00023018"/>
    </source>
</evidence>
<evidence type="ECO:0000256" key="9">
    <source>
        <dbReference type="ARBA" id="ARBA00023157"/>
    </source>
</evidence>
<evidence type="ECO:0000256" key="13">
    <source>
        <dbReference type="ARBA" id="ARBA00023286"/>
    </source>
</evidence>
<dbReference type="InterPro" id="IPR006202">
    <property type="entry name" value="Neur_chan_lig-bd"/>
</dbReference>
<dbReference type="AlphaFoldDB" id="A0ABD0XVW4"/>
<keyword evidence="1 20" id="KW-0813">Transport</keyword>
<dbReference type="InterPro" id="IPR036734">
    <property type="entry name" value="Neur_chan_lig-bd_sf"/>
</dbReference>
<evidence type="ECO:0000256" key="4">
    <source>
        <dbReference type="ARBA" id="ARBA00022729"/>
    </source>
</evidence>
<keyword evidence="2" id="KW-1003">Cell membrane</keyword>
<dbReference type="PANTHER" id="PTHR18945">
    <property type="entry name" value="NEUROTRANSMITTER GATED ION CHANNEL"/>
    <property type="match status" value="1"/>
</dbReference>
<evidence type="ECO:0000256" key="12">
    <source>
        <dbReference type="ARBA" id="ARBA00023257"/>
    </source>
</evidence>
<keyword evidence="6" id="KW-0770">Synapse</keyword>
<dbReference type="InterPro" id="IPR006201">
    <property type="entry name" value="Neur_channel"/>
</dbReference>
<keyword evidence="24" id="KW-1185">Reference proteome</keyword>
<dbReference type="Proteomes" id="UP001557470">
    <property type="component" value="Unassembled WGS sequence"/>
</dbReference>
<evidence type="ECO:0000256" key="7">
    <source>
        <dbReference type="ARBA" id="ARBA00023065"/>
    </source>
</evidence>
<keyword evidence="3 20" id="KW-0812">Transmembrane</keyword>
<dbReference type="GO" id="GO:0034220">
    <property type="term" value="P:monoatomic ion transmembrane transport"/>
    <property type="evidence" value="ECO:0007669"/>
    <property type="project" value="UniProtKB-KW"/>
</dbReference>
<evidence type="ECO:0000256" key="1">
    <source>
        <dbReference type="ARBA" id="ARBA00022448"/>
    </source>
</evidence>
<evidence type="ECO:0000256" key="18">
    <source>
        <dbReference type="ARBA" id="ARBA00036634"/>
    </source>
</evidence>
<evidence type="ECO:0000259" key="22">
    <source>
        <dbReference type="Pfam" id="PF02932"/>
    </source>
</evidence>
<evidence type="ECO:0000313" key="24">
    <source>
        <dbReference type="Proteomes" id="UP001557470"/>
    </source>
</evidence>
<reference evidence="23 24" key="1">
    <citation type="submission" date="2024-06" db="EMBL/GenBank/DDBJ databases">
        <authorList>
            <person name="Pan Q."/>
            <person name="Wen M."/>
            <person name="Jouanno E."/>
            <person name="Zahm M."/>
            <person name="Klopp C."/>
            <person name="Cabau C."/>
            <person name="Louis A."/>
            <person name="Berthelot C."/>
            <person name="Parey E."/>
            <person name="Roest Crollius H."/>
            <person name="Montfort J."/>
            <person name="Robinson-Rechavi M."/>
            <person name="Bouchez O."/>
            <person name="Lampietro C."/>
            <person name="Lopez Roques C."/>
            <person name="Donnadieu C."/>
            <person name="Postlethwait J."/>
            <person name="Bobe J."/>
            <person name="Verreycken H."/>
            <person name="Guiguen Y."/>
        </authorList>
    </citation>
    <scope>NUCLEOTIDE SEQUENCE [LARGE SCALE GENOMIC DNA]</scope>
    <source>
        <strain evidence="23">Up_M1</strain>
        <tissue evidence="23">Testis</tissue>
    </source>
</reference>
<evidence type="ECO:0000256" key="20">
    <source>
        <dbReference type="RuleBase" id="RU000687"/>
    </source>
</evidence>
<dbReference type="SUPFAM" id="SSF63712">
    <property type="entry name" value="Nicotinic receptor ligand binding domain-like"/>
    <property type="match status" value="1"/>
</dbReference>
<evidence type="ECO:0000256" key="17">
    <source>
        <dbReference type="ARBA" id="ARBA00036239"/>
    </source>
</evidence>
<keyword evidence="7 20" id="KW-0406">Ion transport</keyword>
<keyword evidence="14 20" id="KW-0407">Ion channel</keyword>
<feature type="transmembrane region" description="Helical" evidence="20">
    <location>
        <begin position="237"/>
        <end position="263"/>
    </location>
</feature>
<evidence type="ECO:0000256" key="16">
    <source>
        <dbReference type="ARBA" id="ARBA00034430"/>
    </source>
</evidence>
<evidence type="ECO:0000256" key="2">
    <source>
        <dbReference type="ARBA" id="ARBA00022475"/>
    </source>
</evidence>
<comment type="similarity">
    <text evidence="20">Belongs to the ligand-gated ion channel (TC 1.A.9) family.</text>
</comment>
<dbReference type="FunFam" id="2.70.170.10:FF:000017">
    <property type="entry name" value="5-hydroxytryptamine receptor 3A"/>
    <property type="match status" value="1"/>
</dbReference>
<protein>
    <submittedName>
        <fullName evidence="23">Uncharacterized protein</fullName>
    </submittedName>
</protein>
<keyword evidence="5 20" id="KW-1133">Transmembrane helix</keyword>
<dbReference type="InterPro" id="IPR036719">
    <property type="entry name" value="Neuro-gated_channel_TM_sf"/>
</dbReference>
<comment type="catalytic activity">
    <reaction evidence="17">
        <text>Na(+)(in) = Na(+)(out)</text>
        <dbReference type="Rhea" id="RHEA:34963"/>
        <dbReference type="ChEBI" id="CHEBI:29101"/>
    </reaction>
</comment>
<evidence type="ECO:0000256" key="8">
    <source>
        <dbReference type="ARBA" id="ARBA00023136"/>
    </source>
</evidence>
<evidence type="ECO:0000256" key="5">
    <source>
        <dbReference type="ARBA" id="ARBA00022989"/>
    </source>
</evidence>
<accession>A0ABD0XVW4</accession>
<dbReference type="Pfam" id="PF02932">
    <property type="entry name" value="Neur_chan_memb"/>
    <property type="match status" value="1"/>
</dbReference>